<sequence>MDHIWRGEGANGLPHLLLERADQLFLPAAARVIGIEDDIAVDALALDGMGVAHHGGLGHGLMRHQRALDLGNGHALQLVGGITQRHGGRGIDQLDLQGDRIDQQQQFRAMVEHQLRQIVHGLLAG</sequence>
<proteinExistence type="predicted"/>
<protein>
    <submittedName>
        <fullName evidence="1">Uncharacterized protein</fullName>
    </submittedName>
</protein>
<organism evidence="1">
    <name type="scientific">mine drainage metagenome</name>
    <dbReference type="NCBI Taxonomy" id="410659"/>
    <lineage>
        <taxon>unclassified sequences</taxon>
        <taxon>metagenomes</taxon>
        <taxon>ecological metagenomes</taxon>
    </lineage>
</organism>
<accession>A0A1J5Q3K1</accession>
<reference evidence="1" key="1">
    <citation type="submission" date="2016-10" db="EMBL/GenBank/DDBJ databases">
        <title>Sequence of Gallionella enrichment culture.</title>
        <authorList>
            <person name="Poehlein A."/>
            <person name="Muehling M."/>
            <person name="Daniel R."/>
        </authorList>
    </citation>
    <scope>NUCLEOTIDE SEQUENCE</scope>
</reference>
<dbReference type="EMBL" id="MLJW01002497">
    <property type="protein sequence ID" value="OIQ74476.1"/>
    <property type="molecule type" value="Genomic_DNA"/>
</dbReference>
<name>A0A1J5Q3K1_9ZZZZ</name>
<comment type="caution">
    <text evidence="1">The sequence shown here is derived from an EMBL/GenBank/DDBJ whole genome shotgun (WGS) entry which is preliminary data.</text>
</comment>
<dbReference type="AlphaFoldDB" id="A0A1J5Q3K1"/>
<gene>
    <name evidence="1" type="ORF">GALL_438730</name>
</gene>
<evidence type="ECO:0000313" key="1">
    <source>
        <dbReference type="EMBL" id="OIQ74476.1"/>
    </source>
</evidence>